<name>C0EA31_9FIRM</name>
<dbReference type="HOGENOM" id="CLU_3151309_0_0_9"/>
<keyword evidence="2" id="KW-1185">Reference proteome</keyword>
<reference evidence="1 2" key="2">
    <citation type="submission" date="2009-02" db="EMBL/GenBank/DDBJ databases">
        <title>Draft genome sequence of Clostridium methylpentosum (DSM 5476).</title>
        <authorList>
            <person name="Sudarsanam P."/>
            <person name="Ley R."/>
            <person name="Guruge J."/>
            <person name="Turnbaugh P.J."/>
            <person name="Mahowald M."/>
            <person name="Liep D."/>
            <person name="Gordon J."/>
        </authorList>
    </citation>
    <scope>NUCLEOTIDE SEQUENCE [LARGE SCALE GENOMIC DNA]</scope>
    <source>
        <strain evidence="1 2">DSM 5476</strain>
    </source>
</reference>
<dbReference type="EMBL" id="ACEC01000026">
    <property type="protein sequence ID" value="EEG31650.1"/>
    <property type="molecule type" value="Genomic_DNA"/>
</dbReference>
<evidence type="ECO:0000313" key="1">
    <source>
        <dbReference type="EMBL" id="EEG31650.1"/>
    </source>
</evidence>
<evidence type="ECO:0000313" key="2">
    <source>
        <dbReference type="Proteomes" id="UP000003340"/>
    </source>
</evidence>
<proteinExistence type="predicted"/>
<accession>C0EA31</accession>
<sequence>MFDTRLSDTRAFAVCTWSGRNTQIFEVKAFTFSPYLNQKNPMHLHRIF</sequence>
<dbReference type="AlphaFoldDB" id="C0EA31"/>
<dbReference type="STRING" id="537013.CLOSTMETH_00685"/>
<protein>
    <submittedName>
        <fullName evidence="1">Uncharacterized protein</fullName>
    </submittedName>
</protein>
<reference evidence="1 2" key="1">
    <citation type="submission" date="2009-01" db="EMBL/GenBank/DDBJ databases">
        <authorList>
            <person name="Fulton L."/>
            <person name="Clifton S."/>
            <person name="Fulton B."/>
            <person name="Xu J."/>
            <person name="Minx P."/>
            <person name="Pepin K.H."/>
            <person name="Johnson M."/>
            <person name="Bhonagiri V."/>
            <person name="Nash W.E."/>
            <person name="Mardis E.R."/>
            <person name="Wilson R.K."/>
        </authorList>
    </citation>
    <scope>NUCLEOTIDE SEQUENCE [LARGE SCALE GENOMIC DNA]</scope>
    <source>
        <strain evidence="1 2">DSM 5476</strain>
    </source>
</reference>
<comment type="caution">
    <text evidence="1">The sequence shown here is derived from an EMBL/GenBank/DDBJ whole genome shotgun (WGS) entry which is preliminary data.</text>
</comment>
<dbReference type="Proteomes" id="UP000003340">
    <property type="component" value="Unassembled WGS sequence"/>
</dbReference>
<organism evidence="1 2">
    <name type="scientific">[Clostridium] methylpentosum DSM 5476</name>
    <dbReference type="NCBI Taxonomy" id="537013"/>
    <lineage>
        <taxon>Bacteria</taxon>
        <taxon>Bacillati</taxon>
        <taxon>Bacillota</taxon>
        <taxon>Clostridia</taxon>
        <taxon>Eubacteriales</taxon>
        <taxon>Oscillospiraceae</taxon>
        <taxon>Oscillospiraceae incertae sedis</taxon>
    </lineage>
</organism>
<gene>
    <name evidence="1" type="ORF">CLOSTMETH_00685</name>
</gene>